<dbReference type="RefSeq" id="XP_033587995.1">
    <property type="nucleotide sequence ID" value="XM_033735601.1"/>
</dbReference>
<dbReference type="Gene3D" id="3.30.559.10">
    <property type="entry name" value="Chloramphenicol acetyltransferase-like domain"/>
    <property type="match status" value="1"/>
</dbReference>
<dbReference type="AlphaFoldDB" id="A0A6A6PND9"/>
<protein>
    <submittedName>
        <fullName evidence="1">Uncharacterized protein</fullName>
    </submittedName>
</protein>
<evidence type="ECO:0000313" key="1">
    <source>
        <dbReference type="EMBL" id="KAF2481425.1"/>
    </source>
</evidence>
<dbReference type="Proteomes" id="UP000799767">
    <property type="component" value="Unassembled WGS sequence"/>
</dbReference>
<name>A0A6A6PND9_9PEZI</name>
<evidence type="ECO:0000313" key="2">
    <source>
        <dbReference type="Proteomes" id="UP000799767"/>
    </source>
</evidence>
<gene>
    <name evidence="1" type="ORF">BDY17DRAFT_312139</name>
</gene>
<organism evidence="1 2">
    <name type="scientific">Neohortaea acidophila</name>
    <dbReference type="NCBI Taxonomy" id="245834"/>
    <lineage>
        <taxon>Eukaryota</taxon>
        <taxon>Fungi</taxon>
        <taxon>Dikarya</taxon>
        <taxon>Ascomycota</taxon>
        <taxon>Pezizomycotina</taxon>
        <taxon>Dothideomycetes</taxon>
        <taxon>Dothideomycetidae</taxon>
        <taxon>Mycosphaerellales</taxon>
        <taxon>Teratosphaeriaceae</taxon>
        <taxon>Neohortaea</taxon>
    </lineage>
</organism>
<dbReference type="GeneID" id="54476603"/>
<proteinExistence type="predicted"/>
<keyword evidence="2" id="KW-1185">Reference proteome</keyword>
<dbReference type="InterPro" id="IPR023213">
    <property type="entry name" value="CAT-like_dom_sf"/>
</dbReference>
<accession>A0A6A6PND9</accession>
<sequence length="581" mass="66984">MSSSQEEHWLDQYGNQDIYQWRSREIGNRTTYYRPLGLVEFSFDADGRYYEGRADMNAQLDLEVKCTLSKEDFRERVLFAWTCLRCKHLLLQSKAVPTKRFYERENVASSNICFAVDPGRTVTQAIEDAGQHLVFLNDHFDHVDPFDFWVHCQNTKRILDPEKALARFYVFPLEPLPNGRHVLRFLKVGAHQIEDGLTTYNWMTSFIDFLNQPVTELRQRLRELLLPEDLYRRLPPPQESQYPAVRGNRARQRWFWLLTRILRHVRKPLPAGFDNPLRKDKPRSEAVVFPWTYHPILDYSSPPMLNSISLFAGIPLKGTQRLHRICRSAKASIGAGCFALAALIMQEMYEEREPHVPLHERKPFISGFPLNPRAFFNHNVPPDSLMLAFSDGISLPFLPSHLDVEGRLRILARQAHRQLSTYQKRPNPNADEASLQYMGARGTGRMLPILYVSAIARADTNLPEQHRRGVDPQGAFPMRPNATMQTCGVSSVGRRENLIQRDRYDLEDDGKPFVADYRNIYASVRPREDEFLVGVGGDYDGIWVNCSIDGNSMDPRRVEQWKTRFETMLDGGEVGGGSSKL</sequence>
<dbReference type="EMBL" id="MU001638">
    <property type="protein sequence ID" value="KAF2481425.1"/>
    <property type="molecule type" value="Genomic_DNA"/>
</dbReference>
<reference evidence="1" key="1">
    <citation type="journal article" date="2020" name="Stud. Mycol.">
        <title>101 Dothideomycetes genomes: a test case for predicting lifestyles and emergence of pathogens.</title>
        <authorList>
            <person name="Haridas S."/>
            <person name="Albert R."/>
            <person name="Binder M."/>
            <person name="Bloem J."/>
            <person name="Labutti K."/>
            <person name="Salamov A."/>
            <person name="Andreopoulos B."/>
            <person name="Baker S."/>
            <person name="Barry K."/>
            <person name="Bills G."/>
            <person name="Bluhm B."/>
            <person name="Cannon C."/>
            <person name="Castanera R."/>
            <person name="Culley D."/>
            <person name="Daum C."/>
            <person name="Ezra D."/>
            <person name="Gonzalez J."/>
            <person name="Henrissat B."/>
            <person name="Kuo A."/>
            <person name="Liang C."/>
            <person name="Lipzen A."/>
            <person name="Lutzoni F."/>
            <person name="Magnuson J."/>
            <person name="Mondo S."/>
            <person name="Nolan M."/>
            <person name="Ohm R."/>
            <person name="Pangilinan J."/>
            <person name="Park H.-J."/>
            <person name="Ramirez L."/>
            <person name="Alfaro M."/>
            <person name="Sun H."/>
            <person name="Tritt A."/>
            <person name="Yoshinaga Y."/>
            <person name="Zwiers L.-H."/>
            <person name="Turgeon B."/>
            <person name="Goodwin S."/>
            <person name="Spatafora J."/>
            <person name="Crous P."/>
            <person name="Grigoriev I."/>
        </authorList>
    </citation>
    <scope>NUCLEOTIDE SEQUENCE</scope>
    <source>
        <strain evidence="1">CBS 113389</strain>
    </source>
</reference>
<dbReference type="OrthoDB" id="3355480at2759"/>